<dbReference type="GeneID" id="54416453"/>
<dbReference type="PANTHER" id="PTHR43791:SF27">
    <property type="entry name" value="TRANSPORTER, PUTATIVE (AFU_ORTHOLOGUE AFUA_2G15730)-RELATED"/>
    <property type="match status" value="1"/>
</dbReference>
<feature type="transmembrane region" description="Helical" evidence="7">
    <location>
        <begin position="417"/>
        <end position="439"/>
    </location>
</feature>
<dbReference type="InterPro" id="IPR020846">
    <property type="entry name" value="MFS_dom"/>
</dbReference>
<evidence type="ECO:0000256" key="5">
    <source>
        <dbReference type="ARBA" id="ARBA00023136"/>
    </source>
</evidence>
<evidence type="ECO:0000256" key="2">
    <source>
        <dbReference type="ARBA" id="ARBA00022448"/>
    </source>
</evidence>
<feature type="transmembrane region" description="Helical" evidence="7">
    <location>
        <begin position="451"/>
        <end position="471"/>
    </location>
</feature>
<dbReference type="InterPro" id="IPR036259">
    <property type="entry name" value="MFS_trans_sf"/>
</dbReference>
<name>A0A6G1GH14_9PEZI</name>
<dbReference type="GO" id="GO:0016020">
    <property type="term" value="C:membrane"/>
    <property type="evidence" value="ECO:0007669"/>
    <property type="project" value="UniProtKB-SubCell"/>
</dbReference>
<sequence length="528" mass="58622">MSNKPPLRREEGTEFEEEDQDKEDAELLEDQEEGLEDGEGVGSARCRGRGSVGERFTLYSPEEERKVLKRLDWRLVAFMALLYMMSFLDRSNIGNARIAGLESDLQLTSSQYDWLLTAFYATYIMFEWMVLLYRLIPAHIHISLCILSWGVIASLQSVVTSYRILLVLRALLGIGEAAFGPGLPFYLSFFFRRDELAYRTGLFISAAPLATSFASSLAWLITKFSEGGPIAPWRLLFLVEGFPSVLVAAFAWGYIPDSPETARFLTKRERKVAALRMQDERETEAEVEAEAAMSEKMGIGRRQSRLSLPEIRRTLVDPKSYLTALMFFNCNVAFSSLPVFLPTIINDMGHSPVTSQLLSAFPSLLAFPILLISAHLSDRSASRSPYLVFTSLLGFLGYTILALSSPSVLALPSWLRYVAIFPATAGFFSSITLIISWNLNNQASATGKGAGLALLNIVGQCGPLLGTRLYPKKDAPYYTTGMTVCASCMAAVAILALGLRLVLRIQNEKRKKTSPYDGDGKAEFLYIL</sequence>
<keyword evidence="5 7" id="KW-0472">Membrane</keyword>
<feature type="transmembrane region" description="Helical" evidence="7">
    <location>
        <begin position="233"/>
        <end position="255"/>
    </location>
</feature>
<feature type="transmembrane region" description="Helical" evidence="7">
    <location>
        <begin position="201"/>
        <end position="221"/>
    </location>
</feature>
<evidence type="ECO:0000256" key="6">
    <source>
        <dbReference type="SAM" id="MobiDB-lite"/>
    </source>
</evidence>
<feature type="region of interest" description="Disordered" evidence="6">
    <location>
        <begin position="1"/>
        <end position="46"/>
    </location>
</feature>
<reference evidence="11" key="2">
    <citation type="submission" date="2020-04" db="EMBL/GenBank/DDBJ databases">
        <authorList>
            <consortium name="NCBI Genome Project"/>
        </authorList>
    </citation>
    <scope>NUCLEOTIDE SEQUENCE</scope>
    <source>
        <strain evidence="11">CBS 781.70</strain>
    </source>
</reference>
<dbReference type="PANTHER" id="PTHR43791">
    <property type="entry name" value="PERMEASE-RELATED"/>
    <property type="match status" value="1"/>
</dbReference>
<evidence type="ECO:0000256" key="7">
    <source>
        <dbReference type="SAM" id="Phobius"/>
    </source>
</evidence>
<evidence type="ECO:0000256" key="1">
    <source>
        <dbReference type="ARBA" id="ARBA00004141"/>
    </source>
</evidence>
<evidence type="ECO:0000256" key="4">
    <source>
        <dbReference type="ARBA" id="ARBA00022989"/>
    </source>
</evidence>
<reference evidence="11" key="3">
    <citation type="submission" date="2025-04" db="UniProtKB">
        <authorList>
            <consortium name="RefSeq"/>
        </authorList>
    </citation>
    <scope>IDENTIFICATION</scope>
    <source>
        <strain evidence="11">CBS 781.70</strain>
    </source>
</reference>
<feature type="transmembrane region" description="Helical" evidence="7">
    <location>
        <begin position="386"/>
        <end position="405"/>
    </location>
</feature>
<evidence type="ECO:0000259" key="8">
    <source>
        <dbReference type="PROSITE" id="PS50850"/>
    </source>
</evidence>
<dbReference type="FunFam" id="1.20.1250.20:FF:000013">
    <property type="entry name" value="MFS general substrate transporter"/>
    <property type="match status" value="1"/>
</dbReference>
<keyword evidence="3 7" id="KW-0812">Transmembrane</keyword>
<comment type="subcellular location">
    <subcellularLocation>
        <location evidence="1">Membrane</location>
        <topology evidence="1">Multi-pass membrane protein</topology>
    </subcellularLocation>
</comment>
<dbReference type="SUPFAM" id="SSF103473">
    <property type="entry name" value="MFS general substrate transporter"/>
    <property type="match status" value="1"/>
</dbReference>
<dbReference type="Gene3D" id="1.20.1250.20">
    <property type="entry name" value="MFS general substrate transporter like domains"/>
    <property type="match status" value="1"/>
</dbReference>
<dbReference type="FunFam" id="1.20.1250.20:FF:000018">
    <property type="entry name" value="MFS transporter permease"/>
    <property type="match status" value="1"/>
</dbReference>
<reference evidence="9 11" key="1">
    <citation type="submission" date="2020-01" db="EMBL/GenBank/DDBJ databases">
        <authorList>
            <consortium name="DOE Joint Genome Institute"/>
            <person name="Haridas S."/>
            <person name="Albert R."/>
            <person name="Binder M."/>
            <person name="Bloem J."/>
            <person name="Labutti K."/>
            <person name="Salamov A."/>
            <person name="Andreopoulos B."/>
            <person name="Baker S.E."/>
            <person name="Barry K."/>
            <person name="Bills G."/>
            <person name="Bluhm B.H."/>
            <person name="Cannon C."/>
            <person name="Castanera R."/>
            <person name="Culley D.E."/>
            <person name="Daum C."/>
            <person name="Ezra D."/>
            <person name="Gonzalez J.B."/>
            <person name="Henrissat B."/>
            <person name="Kuo A."/>
            <person name="Liang C."/>
            <person name="Lipzen A."/>
            <person name="Lutzoni F."/>
            <person name="Magnuson J."/>
            <person name="Mondo S."/>
            <person name="Nolan M."/>
            <person name="Ohm R."/>
            <person name="Pangilinan J."/>
            <person name="Park H.-J."/>
            <person name="Ramirez L."/>
            <person name="Alfaro M."/>
            <person name="Sun H."/>
            <person name="Tritt A."/>
            <person name="Yoshinaga Y."/>
            <person name="Zwiers L.-H."/>
            <person name="Turgeon B.G."/>
            <person name="Goodwin S.B."/>
            <person name="Spatafora J.W."/>
            <person name="Crous P.W."/>
            <person name="Grigoriev I.V."/>
        </authorList>
    </citation>
    <scope>NUCLEOTIDE SEQUENCE</scope>
    <source>
        <strain evidence="9 11">CBS 781.70</strain>
    </source>
</reference>
<keyword evidence="2" id="KW-0813">Transport</keyword>
<feature type="transmembrane region" description="Helical" evidence="7">
    <location>
        <begin position="477"/>
        <end position="503"/>
    </location>
</feature>
<gene>
    <name evidence="9 11" type="ORF">P152DRAFT_387300</name>
</gene>
<dbReference type="PROSITE" id="PS50850">
    <property type="entry name" value="MFS"/>
    <property type="match status" value="1"/>
</dbReference>
<proteinExistence type="predicted"/>
<accession>A0A6G1GH14</accession>
<dbReference type="Pfam" id="PF07690">
    <property type="entry name" value="MFS_1"/>
    <property type="match status" value="1"/>
</dbReference>
<organism evidence="9">
    <name type="scientific">Eremomyces bilateralis CBS 781.70</name>
    <dbReference type="NCBI Taxonomy" id="1392243"/>
    <lineage>
        <taxon>Eukaryota</taxon>
        <taxon>Fungi</taxon>
        <taxon>Dikarya</taxon>
        <taxon>Ascomycota</taxon>
        <taxon>Pezizomycotina</taxon>
        <taxon>Dothideomycetes</taxon>
        <taxon>Dothideomycetes incertae sedis</taxon>
        <taxon>Eremomycetales</taxon>
        <taxon>Eremomycetaceae</taxon>
        <taxon>Eremomyces</taxon>
    </lineage>
</organism>
<evidence type="ECO:0000313" key="9">
    <source>
        <dbReference type="EMBL" id="KAF1817397.1"/>
    </source>
</evidence>
<keyword evidence="4 7" id="KW-1133">Transmembrane helix</keyword>
<protein>
    <submittedName>
        <fullName evidence="9 11">MFS general substrate transporter</fullName>
    </submittedName>
</protein>
<evidence type="ECO:0000313" key="11">
    <source>
        <dbReference type="RefSeq" id="XP_033539028.1"/>
    </source>
</evidence>
<dbReference type="OrthoDB" id="2985014at2759"/>
<feature type="transmembrane region" description="Helical" evidence="7">
    <location>
        <begin position="164"/>
        <end position="189"/>
    </location>
</feature>
<dbReference type="EMBL" id="ML975149">
    <property type="protein sequence ID" value="KAF1817397.1"/>
    <property type="molecule type" value="Genomic_DNA"/>
</dbReference>
<feature type="transmembrane region" description="Helical" evidence="7">
    <location>
        <begin position="321"/>
        <end position="345"/>
    </location>
</feature>
<dbReference type="AlphaFoldDB" id="A0A6G1GH14"/>
<feature type="transmembrane region" description="Helical" evidence="7">
    <location>
        <begin position="357"/>
        <end position="374"/>
    </location>
</feature>
<dbReference type="GO" id="GO:0022857">
    <property type="term" value="F:transmembrane transporter activity"/>
    <property type="evidence" value="ECO:0007669"/>
    <property type="project" value="InterPro"/>
</dbReference>
<feature type="transmembrane region" description="Helical" evidence="7">
    <location>
        <begin position="140"/>
        <end position="158"/>
    </location>
</feature>
<evidence type="ECO:0000313" key="10">
    <source>
        <dbReference type="Proteomes" id="UP000504638"/>
    </source>
</evidence>
<feature type="domain" description="Major facilitator superfamily (MFS) profile" evidence="8">
    <location>
        <begin position="75"/>
        <end position="510"/>
    </location>
</feature>
<evidence type="ECO:0000256" key="3">
    <source>
        <dbReference type="ARBA" id="ARBA00022692"/>
    </source>
</evidence>
<dbReference type="RefSeq" id="XP_033539028.1">
    <property type="nucleotide sequence ID" value="XM_033675883.1"/>
</dbReference>
<keyword evidence="10" id="KW-1185">Reference proteome</keyword>
<dbReference type="Proteomes" id="UP000504638">
    <property type="component" value="Unplaced"/>
</dbReference>
<dbReference type="InterPro" id="IPR011701">
    <property type="entry name" value="MFS"/>
</dbReference>
<feature type="compositionally biased region" description="Acidic residues" evidence="6">
    <location>
        <begin position="13"/>
        <end position="39"/>
    </location>
</feature>